<accession>A0A292Q4U2</accession>
<feature type="region of interest" description="Disordered" evidence="1">
    <location>
        <begin position="44"/>
        <end position="71"/>
    </location>
</feature>
<dbReference type="AlphaFoldDB" id="A0A292Q4U2"/>
<dbReference type="Proteomes" id="UP001412239">
    <property type="component" value="Unassembled WGS sequence"/>
</dbReference>
<organism evidence="2 3">
    <name type="scientific">Tuber aestivum</name>
    <name type="common">summer truffle</name>
    <dbReference type="NCBI Taxonomy" id="59557"/>
    <lineage>
        <taxon>Eukaryota</taxon>
        <taxon>Fungi</taxon>
        <taxon>Dikarya</taxon>
        <taxon>Ascomycota</taxon>
        <taxon>Pezizomycotina</taxon>
        <taxon>Pezizomycetes</taxon>
        <taxon>Pezizales</taxon>
        <taxon>Tuberaceae</taxon>
        <taxon>Tuber</taxon>
    </lineage>
</organism>
<proteinExistence type="predicted"/>
<evidence type="ECO:0000256" key="1">
    <source>
        <dbReference type="SAM" id="MobiDB-lite"/>
    </source>
</evidence>
<name>A0A292Q4U2_9PEZI</name>
<gene>
    <name evidence="2" type="ORF">GSTUAT00001127001</name>
</gene>
<evidence type="ECO:0000313" key="3">
    <source>
        <dbReference type="Proteomes" id="UP001412239"/>
    </source>
</evidence>
<dbReference type="EMBL" id="LN890955">
    <property type="protein sequence ID" value="CUS14842.1"/>
    <property type="molecule type" value="Genomic_DNA"/>
</dbReference>
<reference evidence="2" key="1">
    <citation type="submission" date="2015-10" db="EMBL/GenBank/DDBJ databases">
        <authorList>
            <person name="Regsiter A."/>
            <person name="william w."/>
        </authorList>
    </citation>
    <scope>NUCLEOTIDE SEQUENCE</scope>
    <source>
        <strain evidence="2">Montdore</strain>
    </source>
</reference>
<keyword evidence="3" id="KW-1185">Reference proteome</keyword>
<sequence length="92" mass="9705">MAISKYLLDYIIKEAAGILGLDLLLNPPVGGDVGDVSPIGRACTAGEDSNNTTIPRKDNGPRVASSRKLSSRRVIGQDSNLDGGLLNTLREL</sequence>
<protein>
    <submittedName>
        <fullName evidence="2">Uncharacterized protein</fullName>
    </submittedName>
</protein>
<evidence type="ECO:0000313" key="2">
    <source>
        <dbReference type="EMBL" id="CUS14842.1"/>
    </source>
</evidence>